<feature type="transmembrane region" description="Helical" evidence="8">
    <location>
        <begin position="172"/>
        <end position="200"/>
    </location>
</feature>
<gene>
    <name evidence="9" type="ORF">F4Y08_10820</name>
</gene>
<feature type="transmembrane region" description="Helical" evidence="8">
    <location>
        <begin position="306"/>
        <end position="325"/>
    </location>
</feature>
<name>A0A6B1DSS6_9CHLR</name>
<keyword evidence="7 8" id="KW-0472">Membrane</keyword>
<dbReference type="PANTHER" id="PTHR33908:SF11">
    <property type="entry name" value="MEMBRANE PROTEIN"/>
    <property type="match status" value="1"/>
</dbReference>
<protein>
    <submittedName>
        <fullName evidence="9">Uncharacterized protein</fullName>
    </submittedName>
</protein>
<feature type="transmembrane region" description="Helical" evidence="8">
    <location>
        <begin position="331"/>
        <end position="347"/>
    </location>
</feature>
<evidence type="ECO:0000256" key="1">
    <source>
        <dbReference type="ARBA" id="ARBA00004651"/>
    </source>
</evidence>
<dbReference type="EMBL" id="VXPY01000078">
    <property type="protein sequence ID" value="MYD90810.1"/>
    <property type="molecule type" value="Genomic_DNA"/>
</dbReference>
<evidence type="ECO:0000256" key="8">
    <source>
        <dbReference type="SAM" id="Phobius"/>
    </source>
</evidence>
<keyword evidence="2" id="KW-1003">Cell membrane</keyword>
<dbReference type="GO" id="GO:0016763">
    <property type="term" value="F:pentosyltransferase activity"/>
    <property type="evidence" value="ECO:0007669"/>
    <property type="project" value="TreeGrafter"/>
</dbReference>
<feature type="transmembrane region" description="Helical" evidence="8">
    <location>
        <begin position="359"/>
        <end position="376"/>
    </location>
</feature>
<feature type="transmembrane region" description="Helical" evidence="8">
    <location>
        <begin position="275"/>
        <end position="294"/>
    </location>
</feature>
<feature type="transmembrane region" description="Helical" evidence="8">
    <location>
        <begin position="143"/>
        <end position="166"/>
    </location>
</feature>
<evidence type="ECO:0000256" key="5">
    <source>
        <dbReference type="ARBA" id="ARBA00022692"/>
    </source>
</evidence>
<proteinExistence type="predicted"/>
<dbReference type="PANTHER" id="PTHR33908">
    <property type="entry name" value="MANNOSYLTRANSFERASE YKCB-RELATED"/>
    <property type="match status" value="1"/>
</dbReference>
<dbReference type="InterPro" id="IPR050297">
    <property type="entry name" value="LipidA_mod_glycosyltrf_83"/>
</dbReference>
<feature type="transmembrane region" description="Helical" evidence="8">
    <location>
        <begin position="100"/>
        <end position="122"/>
    </location>
</feature>
<evidence type="ECO:0000256" key="7">
    <source>
        <dbReference type="ARBA" id="ARBA00023136"/>
    </source>
</evidence>
<keyword evidence="6 8" id="KW-1133">Transmembrane helix</keyword>
<dbReference type="AlphaFoldDB" id="A0A6B1DSS6"/>
<keyword evidence="4" id="KW-0808">Transferase</keyword>
<evidence type="ECO:0000256" key="2">
    <source>
        <dbReference type="ARBA" id="ARBA00022475"/>
    </source>
</evidence>
<keyword evidence="3" id="KW-0328">Glycosyltransferase</keyword>
<sequence length="511" mass="57444">MLGSSSLPRLLSEPASLRPSGRLELAACLAACGLLLLQQVWAWQAAGRWPLSGDSSFYAFQALHWWGEPDPLFLAHWLDKPPVYIWLQSLALHLGRNTLWAAKSINLAATALTGLVLVLWCVRLRGWPSAALAAGVWSLNPLVLAWAPSGLTDPLMVLWGMAALWLAWEGRWFGAGLLLALALFTRQAGLAYVAILPVVVRARAQPDTPVDWKPLLFGFAAVAVSIQLWDLVRWHAAPSFWTLGFDHYAPLRIVPPQDWWPRLAEWLSLIRELTGYWMGAVAIAVLLIWGMFEYRSHEDRRRRRLGFWLLAVACGWLAIHVMLSFSIWLRYLLPLVPLLCMVLPCLLPRMVMPVSFRGLLLLLASSVVLFSEALYIPRAQLQYLPTGPRTKELAGLPEAVQRLQAAAPPGSVLLEREFSWHYLYLLYGDTALNRHWFADADHLVDLLQGVSSGTSVFWMRAHRDAIETRQLLEQLAHHDVYAADCIEIGEILLQELGTDSARRCELFGTRP</sequence>
<comment type="subcellular location">
    <subcellularLocation>
        <location evidence="1">Cell membrane</location>
        <topology evidence="1">Multi-pass membrane protein</topology>
    </subcellularLocation>
</comment>
<evidence type="ECO:0000256" key="3">
    <source>
        <dbReference type="ARBA" id="ARBA00022676"/>
    </source>
</evidence>
<keyword evidence="5 8" id="KW-0812">Transmembrane</keyword>
<reference evidence="9" key="1">
    <citation type="submission" date="2019-09" db="EMBL/GenBank/DDBJ databases">
        <title>Characterisation of the sponge microbiome using genome-centric metagenomics.</title>
        <authorList>
            <person name="Engelberts J.P."/>
            <person name="Robbins S.J."/>
            <person name="De Goeij J.M."/>
            <person name="Aranda M."/>
            <person name="Bell S.C."/>
            <person name="Webster N.S."/>
        </authorList>
    </citation>
    <scope>NUCLEOTIDE SEQUENCE</scope>
    <source>
        <strain evidence="9">SB0662_bin_9</strain>
    </source>
</reference>
<comment type="caution">
    <text evidence="9">The sequence shown here is derived from an EMBL/GenBank/DDBJ whole genome shotgun (WGS) entry which is preliminary data.</text>
</comment>
<organism evidence="9">
    <name type="scientific">Caldilineaceae bacterium SB0662_bin_9</name>
    <dbReference type="NCBI Taxonomy" id="2605258"/>
    <lineage>
        <taxon>Bacteria</taxon>
        <taxon>Bacillati</taxon>
        <taxon>Chloroflexota</taxon>
        <taxon>Caldilineae</taxon>
        <taxon>Caldilineales</taxon>
        <taxon>Caldilineaceae</taxon>
    </lineage>
</organism>
<accession>A0A6B1DSS6</accession>
<evidence type="ECO:0000313" key="9">
    <source>
        <dbReference type="EMBL" id="MYD90810.1"/>
    </source>
</evidence>
<dbReference type="GO" id="GO:0009103">
    <property type="term" value="P:lipopolysaccharide biosynthetic process"/>
    <property type="evidence" value="ECO:0007669"/>
    <property type="project" value="UniProtKB-ARBA"/>
</dbReference>
<evidence type="ECO:0000256" key="6">
    <source>
        <dbReference type="ARBA" id="ARBA00022989"/>
    </source>
</evidence>
<feature type="transmembrane region" description="Helical" evidence="8">
    <location>
        <begin position="212"/>
        <end position="229"/>
    </location>
</feature>
<evidence type="ECO:0000256" key="4">
    <source>
        <dbReference type="ARBA" id="ARBA00022679"/>
    </source>
</evidence>
<dbReference type="GO" id="GO:0005886">
    <property type="term" value="C:plasma membrane"/>
    <property type="evidence" value="ECO:0007669"/>
    <property type="project" value="UniProtKB-SubCell"/>
</dbReference>